<proteinExistence type="predicted"/>
<evidence type="ECO:0000313" key="2">
    <source>
        <dbReference type="EMBL" id="KAK9508749.1"/>
    </source>
</evidence>
<name>A0AAW1DJW6_9HEMI</name>
<dbReference type="EMBL" id="JAPXFL010000003">
    <property type="protein sequence ID" value="KAK9508749.1"/>
    <property type="molecule type" value="Genomic_DNA"/>
</dbReference>
<sequence>MEAIPASKRDMLAQKAEQRTTSAITFQDFVNVVSSFFYVHFILIFSCMYTFVLFIKLNLFKVRSSYLLNMFES</sequence>
<keyword evidence="1" id="KW-1133">Transmembrane helix</keyword>
<keyword evidence="1" id="KW-0812">Transmembrane</keyword>
<dbReference type="Proteomes" id="UP001461498">
    <property type="component" value="Unassembled WGS sequence"/>
</dbReference>
<feature type="transmembrane region" description="Helical" evidence="1">
    <location>
        <begin position="36"/>
        <end position="55"/>
    </location>
</feature>
<reference evidence="2 3" key="1">
    <citation type="submission" date="2022-12" db="EMBL/GenBank/DDBJ databases">
        <title>Chromosome-level genome assembly of true bugs.</title>
        <authorList>
            <person name="Ma L."/>
            <person name="Li H."/>
        </authorList>
    </citation>
    <scope>NUCLEOTIDE SEQUENCE [LARGE SCALE GENOMIC DNA]</scope>
    <source>
        <strain evidence="2">Lab_2022b</strain>
    </source>
</reference>
<organism evidence="2 3">
    <name type="scientific">Rhynocoris fuscipes</name>
    <dbReference type="NCBI Taxonomy" id="488301"/>
    <lineage>
        <taxon>Eukaryota</taxon>
        <taxon>Metazoa</taxon>
        <taxon>Ecdysozoa</taxon>
        <taxon>Arthropoda</taxon>
        <taxon>Hexapoda</taxon>
        <taxon>Insecta</taxon>
        <taxon>Pterygota</taxon>
        <taxon>Neoptera</taxon>
        <taxon>Paraneoptera</taxon>
        <taxon>Hemiptera</taxon>
        <taxon>Heteroptera</taxon>
        <taxon>Panheteroptera</taxon>
        <taxon>Cimicomorpha</taxon>
        <taxon>Reduviidae</taxon>
        <taxon>Harpactorinae</taxon>
        <taxon>Harpactorini</taxon>
        <taxon>Rhynocoris</taxon>
    </lineage>
</organism>
<gene>
    <name evidence="2" type="ORF">O3M35_006231</name>
</gene>
<keyword evidence="3" id="KW-1185">Reference proteome</keyword>
<evidence type="ECO:0000256" key="1">
    <source>
        <dbReference type="SAM" id="Phobius"/>
    </source>
</evidence>
<accession>A0AAW1DJW6</accession>
<evidence type="ECO:0000313" key="3">
    <source>
        <dbReference type="Proteomes" id="UP001461498"/>
    </source>
</evidence>
<protein>
    <submittedName>
        <fullName evidence="2">Uncharacterized protein</fullName>
    </submittedName>
</protein>
<comment type="caution">
    <text evidence="2">The sequence shown here is derived from an EMBL/GenBank/DDBJ whole genome shotgun (WGS) entry which is preliminary data.</text>
</comment>
<keyword evidence="1" id="KW-0472">Membrane</keyword>
<dbReference type="AlphaFoldDB" id="A0AAW1DJW6"/>